<proteinExistence type="predicted"/>
<dbReference type="EMBL" id="CP109011">
    <property type="protein sequence ID" value="WUT44271.1"/>
    <property type="molecule type" value="Genomic_DNA"/>
</dbReference>
<keyword evidence="5" id="KW-1185">Reference proteome</keyword>
<dbReference type="AlphaFoldDB" id="A0A101MYH2"/>
<evidence type="ECO:0000313" key="3">
    <source>
        <dbReference type="EMBL" id="WUT44271.1"/>
    </source>
</evidence>
<evidence type="ECO:0000313" key="4">
    <source>
        <dbReference type="Proteomes" id="UP000053039"/>
    </source>
</evidence>
<dbReference type="GeneID" id="95700167"/>
<keyword evidence="1" id="KW-0812">Transmembrane</keyword>
<evidence type="ECO:0000256" key="1">
    <source>
        <dbReference type="SAM" id="Phobius"/>
    </source>
</evidence>
<keyword evidence="1" id="KW-0472">Membrane</keyword>
<dbReference type="Proteomes" id="UP000053039">
    <property type="component" value="Unassembled WGS sequence"/>
</dbReference>
<evidence type="ECO:0000313" key="2">
    <source>
        <dbReference type="EMBL" id="KUM83173.1"/>
    </source>
</evidence>
<evidence type="ECO:0000313" key="5">
    <source>
        <dbReference type="Proteomes" id="UP001432168"/>
    </source>
</evidence>
<feature type="transmembrane region" description="Helical" evidence="1">
    <location>
        <begin position="6"/>
        <end position="31"/>
    </location>
</feature>
<gene>
    <name evidence="2" type="ORF">AQI94_37595</name>
    <name evidence="3" type="ORF">OG929_19065</name>
</gene>
<name>A0A101MYH2_9ACTN</name>
<protein>
    <recommendedName>
        <fullName evidence="6">Histidine kinase</fullName>
    </recommendedName>
</protein>
<organism evidence="2 4">
    <name type="scientific">Streptomyces pseudovenezuelae</name>
    <dbReference type="NCBI Taxonomy" id="67350"/>
    <lineage>
        <taxon>Bacteria</taxon>
        <taxon>Bacillati</taxon>
        <taxon>Actinomycetota</taxon>
        <taxon>Actinomycetes</taxon>
        <taxon>Kitasatosporales</taxon>
        <taxon>Streptomycetaceae</taxon>
        <taxon>Streptomyces</taxon>
        <taxon>Streptomyces aurantiacus group</taxon>
    </lineage>
</organism>
<dbReference type="Proteomes" id="UP001432168">
    <property type="component" value="Chromosome"/>
</dbReference>
<keyword evidence="1" id="KW-1133">Transmembrane helix</keyword>
<reference evidence="3" key="2">
    <citation type="submission" date="2022-10" db="EMBL/GenBank/DDBJ databases">
        <title>The complete genomes of actinobacterial strains from the NBC collection.</title>
        <authorList>
            <person name="Joergensen T.S."/>
            <person name="Alvarez Arevalo M."/>
            <person name="Sterndorff E.B."/>
            <person name="Faurdal D."/>
            <person name="Vuksanovic O."/>
            <person name="Mourched A.-S."/>
            <person name="Charusanti P."/>
            <person name="Shaw S."/>
            <person name="Blin K."/>
            <person name="Weber T."/>
        </authorList>
    </citation>
    <scope>NUCLEOTIDE SEQUENCE</scope>
    <source>
        <strain evidence="3">NBC_00686</strain>
    </source>
</reference>
<evidence type="ECO:0008006" key="6">
    <source>
        <dbReference type="Google" id="ProtNLM"/>
    </source>
</evidence>
<dbReference type="RefSeq" id="WP_031050688.1">
    <property type="nucleotide sequence ID" value="NZ_CP107755.1"/>
</dbReference>
<dbReference type="EMBL" id="LMWM01000048">
    <property type="protein sequence ID" value="KUM83173.1"/>
    <property type="molecule type" value="Genomic_DNA"/>
</dbReference>
<sequence length="84" mass="9188">MPEHVSVYQLLGVTLLVLVVFAWTAGLAYMLRHGRHEAVVWRVAHGLPALPRPRRAAPGHESVELTPAEKDAFAGLVRQLSGGR</sequence>
<reference evidence="2 4" key="1">
    <citation type="submission" date="2015-10" db="EMBL/GenBank/DDBJ databases">
        <title>Draft genome sequence of Streptomyces pseudovenezuelae DSM 40212, type strain for the species Streptomyces pseudovenezuelae.</title>
        <authorList>
            <person name="Ruckert C."/>
            <person name="Winkler A."/>
            <person name="Kalinowski J."/>
            <person name="Kampfer P."/>
            <person name="Glaeser S."/>
        </authorList>
    </citation>
    <scope>NUCLEOTIDE SEQUENCE [LARGE SCALE GENOMIC DNA]</scope>
    <source>
        <strain evidence="2 4">DSM 40212</strain>
    </source>
</reference>
<accession>A0A101MYH2</accession>